<comment type="function">
    <text evidence="1 5">Catalyzes the insertion of molybdate into adenylated molybdopterin with the concomitant release of AMP.</text>
</comment>
<dbReference type="InterPro" id="IPR036425">
    <property type="entry name" value="MoaB/Mog-like_dom_sf"/>
</dbReference>
<dbReference type="RefSeq" id="WP_344682165.1">
    <property type="nucleotide sequence ID" value="NZ_BAAAVT010000006.1"/>
</dbReference>
<evidence type="ECO:0000313" key="9">
    <source>
        <dbReference type="Proteomes" id="UP001500236"/>
    </source>
</evidence>
<dbReference type="EC" id="2.10.1.1" evidence="5"/>
<dbReference type="InterPro" id="IPR038987">
    <property type="entry name" value="MoeA-like"/>
</dbReference>
<evidence type="ECO:0000256" key="1">
    <source>
        <dbReference type="ARBA" id="ARBA00002901"/>
    </source>
</evidence>
<comment type="cofactor">
    <cofactor evidence="5">
        <name>Mg(2+)</name>
        <dbReference type="ChEBI" id="CHEBI:18420"/>
    </cofactor>
</comment>
<dbReference type="SUPFAM" id="SSF63867">
    <property type="entry name" value="MoeA C-terminal domain-like"/>
    <property type="match status" value="1"/>
</dbReference>
<dbReference type="InterPro" id="IPR001453">
    <property type="entry name" value="MoaB/Mog_dom"/>
</dbReference>
<keyword evidence="5" id="KW-0479">Metal-binding</keyword>
<dbReference type="Proteomes" id="UP001500236">
    <property type="component" value="Unassembled WGS sequence"/>
</dbReference>
<feature type="domain" description="MoaB/Mog" evidence="7">
    <location>
        <begin position="192"/>
        <end position="330"/>
    </location>
</feature>
<dbReference type="EMBL" id="BAAAVT010000006">
    <property type="protein sequence ID" value="GAA3059133.1"/>
    <property type="molecule type" value="Genomic_DNA"/>
</dbReference>
<keyword evidence="9" id="KW-1185">Reference proteome</keyword>
<dbReference type="PANTHER" id="PTHR10192">
    <property type="entry name" value="MOLYBDOPTERIN BIOSYNTHESIS PROTEIN"/>
    <property type="match status" value="1"/>
</dbReference>
<dbReference type="CDD" id="cd00887">
    <property type="entry name" value="MoeA"/>
    <property type="match status" value="1"/>
</dbReference>
<evidence type="ECO:0000256" key="2">
    <source>
        <dbReference type="ARBA" id="ARBA00010763"/>
    </source>
</evidence>
<dbReference type="Pfam" id="PF03453">
    <property type="entry name" value="MoeA_N"/>
    <property type="match status" value="1"/>
</dbReference>
<comment type="similarity">
    <text evidence="2 5">Belongs to the MoeA family.</text>
</comment>
<comment type="catalytic activity">
    <reaction evidence="4">
        <text>adenylyl-molybdopterin + molybdate = Mo-molybdopterin + AMP + H(+)</text>
        <dbReference type="Rhea" id="RHEA:35047"/>
        <dbReference type="ChEBI" id="CHEBI:15378"/>
        <dbReference type="ChEBI" id="CHEBI:36264"/>
        <dbReference type="ChEBI" id="CHEBI:62727"/>
        <dbReference type="ChEBI" id="CHEBI:71302"/>
        <dbReference type="ChEBI" id="CHEBI:456215"/>
        <dbReference type="EC" id="2.10.1.1"/>
    </reaction>
</comment>
<gene>
    <name evidence="8" type="ORF">GCM10010529_11040</name>
</gene>
<dbReference type="InterPro" id="IPR005110">
    <property type="entry name" value="MoeA_linker/N"/>
</dbReference>
<evidence type="ECO:0000256" key="4">
    <source>
        <dbReference type="ARBA" id="ARBA00047317"/>
    </source>
</evidence>
<dbReference type="InterPro" id="IPR036688">
    <property type="entry name" value="MoeA_C_domain_IV_sf"/>
</dbReference>
<comment type="caution">
    <text evidence="8">The sequence shown here is derived from an EMBL/GenBank/DDBJ whole genome shotgun (WGS) entry which is preliminary data.</text>
</comment>
<dbReference type="Pfam" id="PF00994">
    <property type="entry name" value="MoCF_biosynth"/>
    <property type="match status" value="1"/>
</dbReference>
<keyword evidence="5" id="KW-0501">Molybdenum cofactor biosynthesis</keyword>
<organism evidence="8 9">
    <name type="scientific">Nesterenkonia aethiopica</name>
    <dbReference type="NCBI Taxonomy" id="269144"/>
    <lineage>
        <taxon>Bacteria</taxon>
        <taxon>Bacillati</taxon>
        <taxon>Actinomycetota</taxon>
        <taxon>Actinomycetes</taxon>
        <taxon>Micrococcales</taxon>
        <taxon>Micrococcaceae</taxon>
        <taxon>Nesterenkonia</taxon>
    </lineage>
</organism>
<dbReference type="Gene3D" id="3.90.105.10">
    <property type="entry name" value="Molybdopterin biosynthesis moea protein, domain 2"/>
    <property type="match status" value="1"/>
</dbReference>
<evidence type="ECO:0000256" key="6">
    <source>
        <dbReference type="SAM" id="MobiDB-lite"/>
    </source>
</evidence>
<dbReference type="Gene3D" id="2.170.190.11">
    <property type="entry name" value="Molybdopterin biosynthesis moea protein, domain 3"/>
    <property type="match status" value="1"/>
</dbReference>
<reference evidence="9" key="1">
    <citation type="journal article" date="2019" name="Int. J. Syst. Evol. Microbiol.">
        <title>The Global Catalogue of Microorganisms (GCM) 10K type strain sequencing project: providing services to taxonomists for standard genome sequencing and annotation.</title>
        <authorList>
            <consortium name="The Broad Institute Genomics Platform"/>
            <consortium name="The Broad Institute Genome Sequencing Center for Infectious Disease"/>
            <person name="Wu L."/>
            <person name="Ma J."/>
        </authorList>
    </citation>
    <scope>NUCLEOTIDE SEQUENCE [LARGE SCALE GENOMIC DNA]</scope>
    <source>
        <strain evidence="9">JCM 14309</strain>
    </source>
</reference>
<keyword evidence="5" id="KW-0808">Transferase</keyword>
<feature type="region of interest" description="Disordered" evidence="6">
    <location>
        <begin position="108"/>
        <end position="128"/>
    </location>
</feature>
<keyword evidence="5" id="KW-0460">Magnesium</keyword>
<evidence type="ECO:0000313" key="8">
    <source>
        <dbReference type="EMBL" id="GAA3059133.1"/>
    </source>
</evidence>
<dbReference type="InterPro" id="IPR036135">
    <property type="entry name" value="MoeA_linker/N_sf"/>
</dbReference>
<dbReference type="PANTHER" id="PTHR10192:SF5">
    <property type="entry name" value="GEPHYRIN"/>
    <property type="match status" value="1"/>
</dbReference>
<comment type="pathway">
    <text evidence="5">Cofactor biosynthesis; molybdopterin biosynthesis.</text>
</comment>
<protein>
    <recommendedName>
        <fullName evidence="5">Molybdopterin molybdenumtransferase</fullName>
        <ecNumber evidence="5">2.10.1.1</ecNumber>
    </recommendedName>
</protein>
<keyword evidence="3 5" id="KW-0500">Molybdenum</keyword>
<feature type="region of interest" description="Disordered" evidence="6">
    <location>
        <begin position="413"/>
        <end position="432"/>
    </location>
</feature>
<dbReference type="SMART" id="SM00852">
    <property type="entry name" value="MoCF_biosynth"/>
    <property type="match status" value="1"/>
</dbReference>
<dbReference type="Gene3D" id="3.40.980.10">
    <property type="entry name" value="MoaB/Mog-like domain"/>
    <property type="match status" value="1"/>
</dbReference>
<evidence type="ECO:0000256" key="5">
    <source>
        <dbReference type="RuleBase" id="RU365090"/>
    </source>
</evidence>
<name>A0ABP6LST0_9MICC</name>
<proteinExistence type="inferred from homology"/>
<sequence length="432" mass="43921">MSLTTLAEARRCAADAAALLRGPAAQAPMHECLGAMLAEDVHAPQPIPHATTSAMDGWAVRGAGPWLLIPEAPEPRTGRTALSPADQRPALRVGEAVAVVTGSPIPRGTTSVLRSEHGSLRPDAGAPGRELLHARSDTVDLEPGRHLRPAGSEAAAGDLLLRAGATVTPAVAAMAAVAGHDTLRIHPRPRVRLICTGEEVITSGLPGPGQVRDAFEISVPAAVEAMGGATEGVERVGDAVEALISSLQEGLASRADLLLTTGGTARSEADALLPALRSLGAELLVDGVDMRPGHPMVLARVGGSLVLGLPGNPLAGHAALAGIGQVILDVLAGADPRDAVGMTKTIAVEPLPGARRGQRLLPVERRSAGVAPVGHDSPHMMRGFAVAAAFALVPPEGVAAGETVEVLPLAWHAGGTRSTGGPRGRRSSSWDG</sequence>
<dbReference type="SUPFAM" id="SSF63882">
    <property type="entry name" value="MoeA N-terminal region -like"/>
    <property type="match status" value="1"/>
</dbReference>
<dbReference type="SUPFAM" id="SSF53218">
    <property type="entry name" value="Molybdenum cofactor biosynthesis proteins"/>
    <property type="match status" value="1"/>
</dbReference>
<dbReference type="Gene3D" id="2.40.340.10">
    <property type="entry name" value="MoeA, C-terminal, domain IV"/>
    <property type="match status" value="1"/>
</dbReference>
<accession>A0ABP6LST0</accession>
<evidence type="ECO:0000259" key="7">
    <source>
        <dbReference type="SMART" id="SM00852"/>
    </source>
</evidence>
<evidence type="ECO:0000256" key="3">
    <source>
        <dbReference type="ARBA" id="ARBA00022505"/>
    </source>
</evidence>